<reference evidence="5" key="1">
    <citation type="submission" date="2022-12" db="EMBL/GenBank/DDBJ databases">
        <authorList>
            <person name="Mo P."/>
        </authorList>
    </citation>
    <scope>NUCLEOTIDE SEQUENCE [LARGE SCALE GENOMIC DNA]</scope>
    <source>
        <strain evidence="5">HUAS 3-15</strain>
    </source>
</reference>
<dbReference type="PANTHER" id="PTHR35526">
    <property type="entry name" value="ANTI-SIGMA-F FACTOR RSBW-RELATED"/>
    <property type="match status" value="1"/>
</dbReference>
<dbReference type="GO" id="GO:0005524">
    <property type="term" value="F:ATP binding"/>
    <property type="evidence" value="ECO:0007669"/>
    <property type="project" value="UniProtKB-KW"/>
</dbReference>
<evidence type="ECO:0000256" key="2">
    <source>
        <dbReference type="SAM" id="MobiDB-lite"/>
    </source>
</evidence>
<gene>
    <name evidence="4" type="ORF">O1G21_05000</name>
</gene>
<dbReference type="CDD" id="cd16936">
    <property type="entry name" value="HATPase_RsbW-like"/>
    <property type="match status" value="1"/>
</dbReference>
<evidence type="ECO:0000259" key="3">
    <source>
        <dbReference type="Pfam" id="PF13581"/>
    </source>
</evidence>
<keyword evidence="4" id="KW-0067">ATP-binding</keyword>
<dbReference type="Pfam" id="PF13581">
    <property type="entry name" value="HATPase_c_2"/>
    <property type="match status" value="1"/>
</dbReference>
<keyword evidence="5" id="KW-1185">Reference proteome</keyword>
<organism evidence="4 5">
    <name type="scientific">Kitasatospora cathayae</name>
    <dbReference type="NCBI Taxonomy" id="3004092"/>
    <lineage>
        <taxon>Bacteria</taxon>
        <taxon>Bacillati</taxon>
        <taxon>Actinomycetota</taxon>
        <taxon>Actinomycetes</taxon>
        <taxon>Kitasatosporales</taxon>
        <taxon>Streptomycetaceae</taxon>
        <taxon>Kitasatospora</taxon>
    </lineage>
</organism>
<feature type="compositionally biased region" description="Basic and acidic residues" evidence="2">
    <location>
        <begin position="100"/>
        <end position="109"/>
    </location>
</feature>
<sequence length="156" mass="16535">MTTSRATLDGDRPGTGPKLPPGGQRRRLHLAGLPKPVARARAYTARAIADWSWPTGACGAEDDIVLLVAELVANAMLHAGGPVDLVLDASETRLRIEVGDRSTDLPEPRRPHRPGLPGGHGLFIVQNAATRWGALPHRDGKTVWAEIDTGPAGPGR</sequence>
<evidence type="ECO:0000313" key="5">
    <source>
        <dbReference type="Proteomes" id="UP001212821"/>
    </source>
</evidence>
<dbReference type="Gene3D" id="3.30.565.10">
    <property type="entry name" value="Histidine kinase-like ATPase, C-terminal domain"/>
    <property type="match status" value="1"/>
</dbReference>
<dbReference type="InterPro" id="IPR003594">
    <property type="entry name" value="HATPase_dom"/>
</dbReference>
<dbReference type="EMBL" id="CP115450">
    <property type="protein sequence ID" value="WBP85279.1"/>
    <property type="molecule type" value="Genomic_DNA"/>
</dbReference>
<dbReference type="InterPro" id="IPR036890">
    <property type="entry name" value="HATPase_C_sf"/>
</dbReference>
<keyword evidence="1" id="KW-0808">Transferase</keyword>
<keyword evidence="4" id="KW-0547">Nucleotide-binding</keyword>
<feature type="domain" description="Histidine kinase/HSP90-like ATPase" evidence="3">
    <location>
        <begin position="34"/>
        <end position="143"/>
    </location>
</feature>
<evidence type="ECO:0000256" key="1">
    <source>
        <dbReference type="ARBA" id="ARBA00022527"/>
    </source>
</evidence>
<feature type="region of interest" description="Disordered" evidence="2">
    <location>
        <begin position="100"/>
        <end position="119"/>
    </location>
</feature>
<dbReference type="Proteomes" id="UP001212821">
    <property type="component" value="Chromosome"/>
</dbReference>
<dbReference type="InterPro" id="IPR050267">
    <property type="entry name" value="Anti-sigma-factor_SerPK"/>
</dbReference>
<protein>
    <submittedName>
        <fullName evidence="4">ATP-binding protein</fullName>
    </submittedName>
</protein>
<proteinExistence type="predicted"/>
<evidence type="ECO:0000313" key="4">
    <source>
        <dbReference type="EMBL" id="WBP85279.1"/>
    </source>
</evidence>
<dbReference type="PANTHER" id="PTHR35526:SF3">
    <property type="entry name" value="ANTI-SIGMA-F FACTOR RSBW"/>
    <property type="match status" value="1"/>
</dbReference>
<dbReference type="SUPFAM" id="SSF55874">
    <property type="entry name" value="ATPase domain of HSP90 chaperone/DNA topoisomerase II/histidine kinase"/>
    <property type="match status" value="1"/>
</dbReference>
<keyword evidence="1" id="KW-0723">Serine/threonine-protein kinase</keyword>
<accession>A0ABY7PY27</accession>
<feature type="region of interest" description="Disordered" evidence="2">
    <location>
        <begin position="1"/>
        <end position="27"/>
    </location>
</feature>
<name>A0ABY7PY27_9ACTN</name>
<dbReference type="RefSeq" id="WP_270141123.1">
    <property type="nucleotide sequence ID" value="NZ_CP115450.1"/>
</dbReference>
<keyword evidence="1" id="KW-0418">Kinase</keyword>